<dbReference type="EMBL" id="PQXI01000118">
    <property type="protein sequence ID" value="TGO23891.1"/>
    <property type="molecule type" value="Genomic_DNA"/>
</dbReference>
<proteinExistence type="predicted"/>
<reference evidence="1 2" key="1">
    <citation type="submission" date="2017-12" db="EMBL/GenBank/DDBJ databases">
        <title>Comparative genomics of Botrytis spp.</title>
        <authorList>
            <person name="Valero-Jimenez C.A."/>
            <person name="Tapia P."/>
            <person name="Veloso J."/>
            <person name="Silva-Moreno E."/>
            <person name="Staats M."/>
            <person name="Valdes J.H."/>
            <person name="Van Kan J.A.L."/>
        </authorList>
    </citation>
    <scope>NUCLEOTIDE SEQUENCE [LARGE SCALE GENOMIC DNA]</scope>
    <source>
        <strain evidence="1 2">Bp0003</strain>
    </source>
</reference>
<evidence type="ECO:0000313" key="1">
    <source>
        <dbReference type="EMBL" id="TGO23891.1"/>
    </source>
</evidence>
<gene>
    <name evidence="1" type="ORF">BPAE_0118g00180</name>
</gene>
<protein>
    <submittedName>
        <fullName evidence="1">Uncharacterized protein</fullName>
    </submittedName>
</protein>
<dbReference type="AlphaFoldDB" id="A0A4Z1FQK2"/>
<organism evidence="1 2">
    <name type="scientific">Botrytis paeoniae</name>
    <dbReference type="NCBI Taxonomy" id="278948"/>
    <lineage>
        <taxon>Eukaryota</taxon>
        <taxon>Fungi</taxon>
        <taxon>Dikarya</taxon>
        <taxon>Ascomycota</taxon>
        <taxon>Pezizomycotina</taxon>
        <taxon>Leotiomycetes</taxon>
        <taxon>Helotiales</taxon>
        <taxon>Sclerotiniaceae</taxon>
        <taxon>Botrytis</taxon>
    </lineage>
</organism>
<comment type="caution">
    <text evidence="1">The sequence shown here is derived from an EMBL/GenBank/DDBJ whole genome shotgun (WGS) entry which is preliminary data.</text>
</comment>
<name>A0A4Z1FQK2_9HELO</name>
<keyword evidence="2" id="KW-1185">Reference proteome</keyword>
<evidence type="ECO:0000313" key="2">
    <source>
        <dbReference type="Proteomes" id="UP000297910"/>
    </source>
</evidence>
<accession>A0A4Z1FQK2</accession>
<dbReference type="Proteomes" id="UP000297910">
    <property type="component" value="Unassembled WGS sequence"/>
</dbReference>
<sequence length="139" mass="15689">MTASERLCNTFHKPKPDSEWVEGLKALFEEEGLVDVSRTEHTWPNYLRPLWSQSSMAATADVMAKIDAYNTEGSGMGMKFVEDLERESANGVAVDTPFQCVAGRKMLRLRFLFYDIDLRCDGLFSLGNLIRVKIDESSS</sequence>